<dbReference type="PANTHER" id="PTHR42941:SF1">
    <property type="entry name" value="SLL1037 PROTEIN"/>
    <property type="match status" value="1"/>
</dbReference>
<accession>A0A941FFT6</accession>
<sequence>MSDPHAYNLVKTLYEHLPELQHAHPAASDISITEATKQVPLDFHPGAVNYFTEQGIIGNQ</sequence>
<protein>
    <recommendedName>
        <fullName evidence="3">C4-dicarboxylate ABC transporter substrate-binding protein</fullName>
    </recommendedName>
</protein>
<dbReference type="Pfam" id="PF16868">
    <property type="entry name" value="NMT1_3"/>
    <property type="match status" value="1"/>
</dbReference>
<dbReference type="SUPFAM" id="SSF53850">
    <property type="entry name" value="Periplasmic binding protein-like II"/>
    <property type="match status" value="1"/>
</dbReference>
<dbReference type="InterPro" id="IPR011852">
    <property type="entry name" value="TRAP_TAXI"/>
</dbReference>
<evidence type="ECO:0000313" key="1">
    <source>
        <dbReference type="EMBL" id="MBR8643993.1"/>
    </source>
</evidence>
<proteinExistence type="predicted"/>
<organism evidence="1 2">
    <name type="scientific">Peribacillus frigoritolerans</name>
    <dbReference type="NCBI Taxonomy" id="450367"/>
    <lineage>
        <taxon>Bacteria</taxon>
        <taxon>Bacillati</taxon>
        <taxon>Bacillota</taxon>
        <taxon>Bacilli</taxon>
        <taxon>Bacillales</taxon>
        <taxon>Bacillaceae</taxon>
        <taxon>Peribacillus</taxon>
    </lineage>
</organism>
<dbReference type="Proteomes" id="UP000680045">
    <property type="component" value="Unassembled WGS sequence"/>
</dbReference>
<dbReference type="AlphaFoldDB" id="A0A941FFT6"/>
<dbReference type="PANTHER" id="PTHR42941">
    <property type="entry name" value="SLL1037 PROTEIN"/>
    <property type="match status" value="1"/>
</dbReference>
<evidence type="ECO:0008006" key="3">
    <source>
        <dbReference type="Google" id="ProtNLM"/>
    </source>
</evidence>
<gene>
    <name evidence="1" type="ORF">KEH51_02345</name>
</gene>
<reference evidence="1" key="1">
    <citation type="submission" date="2021-04" db="EMBL/GenBank/DDBJ databases">
        <title>Whole genome sequencing of Enterococci isolates from hospitalized patients.</title>
        <authorList>
            <person name="Ogoti B.M."/>
            <person name="Onyambu F.G."/>
        </authorList>
    </citation>
    <scope>NUCLEOTIDE SEQUENCE</scope>
    <source>
        <strain evidence="1">242</strain>
    </source>
</reference>
<evidence type="ECO:0000313" key="2">
    <source>
        <dbReference type="Proteomes" id="UP000680045"/>
    </source>
</evidence>
<name>A0A941FFT6_9BACI</name>
<comment type="caution">
    <text evidence="1">The sequence shown here is derived from an EMBL/GenBank/DDBJ whole genome shotgun (WGS) entry which is preliminary data.</text>
</comment>
<dbReference type="EMBL" id="JAGTPW010000003">
    <property type="protein sequence ID" value="MBR8643993.1"/>
    <property type="molecule type" value="Genomic_DNA"/>
</dbReference>
<dbReference type="Gene3D" id="3.40.190.10">
    <property type="entry name" value="Periplasmic binding protein-like II"/>
    <property type="match status" value="1"/>
</dbReference>